<feature type="repeat" description="WD" evidence="9">
    <location>
        <begin position="405"/>
        <end position="434"/>
    </location>
</feature>
<comment type="subcellular location">
    <subcellularLocation>
        <location evidence="1">Nucleus</location>
    </subcellularLocation>
</comment>
<keyword evidence="2 9" id="KW-0853">WD repeat</keyword>
<feature type="repeat" description="WD" evidence="9">
    <location>
        <begin position="435"/>
        <end position="468"/>
    </location>
</feature>
<evidence type="ECO:0000256" key="4">
    <source>
        <dbReference type="ARBA" id="ARBA00022728"/>
    </source>
</evidence>
<organism evidence="11 12">
    <name type="scientific">Caulochytrium protostelioides</name>
    <dbReference type="NCBI Taxonomy" id="1555241"/>
    <lineage>
        <taxon>Eukaryota</taxon>
        <taxon>Fungi</taxon>
        <taxon>Fungi incertae sedis</taxon>
        <taxon>Chytridiomycota</taxon>
        <taxon>Chytridiomycota incertae sedis</taxon>
        <taxon>Chytridiomycetes</taxon>
        <taxon>Caulochytriales</taxon>
        <taxon>Caulochytriaceae</taxon>
        <taxon>Caulochytrium</taxon>
    </lineage>
</organism>
<name>A0A4P9XBB9_9FUNG</name>
<keyword evidence="3" id="KW-0507">mRNA processing</keyword>
<keyword evidence="4" id="KW-0747">Spliceosome</keyword>
<dbReference type="Proteomes" id="UP000274922">
    <property type="component" value="Unassembled WGS sequence"/>
</dbReference>
<evidence type="ECO:0000256" key="5">
    <source>
        <dbReference type="ARBA" id="ARBA00022737"/>
    </source>
</evidence>
<dbReference type="AlphaFoldDB" id="A0A4P9XBB9"/>
<dbReference type="PANTHER" id="PTHR43979:SF1">
    <property type="entry name" value="PRE-MRNA-PROCESSING FACTOR 17"/>
    <property type="match status" value="1"/>
</dbReference>
<evidence type="ECO:0000256" key="3">
    <source>
        <dbReference type="ARBA" id="ARBA00022664"/>
    </source>
</evidence>
<protein>
    <recommendedName>
        <fullName evidence="8">Pre-mRNA-processing factor 17</fullName>
    </recommendedName>
</protein>
<sequence>MLTGHVETTFVDETTFNALHNAAASAVPPEHAGLGRRARKRALLAATAPRRDRGTPEDVAQFQGPWAGFAGEVAPLVADEDDTLVNGVAVVTDAADAAAAEAATAASSAVGTRSRATGRLGAGGAPESTRFHGVSERDYQGRTYLSVDAELPAVLSQADHVPETRLPQRMVHCWTGHTKAVTAMEWFPGTAHLLLTSSMDSQIKLWDVYRRRGCLRTFVGHTRGVKDISFRSDGLFFLSAGHDRWIKQWDTVTGQCTARWQTKRITNMVRYHPNNPHQFFAACDDGAVHQMDVRTGQTVQSYDQHQAAVNTITFIDEGRRFVTTSSDKAVRLWEMDIPVVIKYVADPAMHSIPAMATRPGGSALIGQSLDNQIVVFQAGKDRFRMNRKKAFKGHLVAGYACVPGFAPDGRYVVSGDSEGQIWFWDWAQGRHLKTLRAHDGVVSKVLWHPHEASHLASCSWDGTIKYWA</sequence>
<dbReference type="FunFam" id="2.130.10.10:FF:000034">
    <property type="entry name" value="Pre-mRNA-processing factor 17, putative"/>
    <property type="match status" value="1"/>
</dbReference>
<evidence type="ECO:0000256" key="6">
    <source>
        <dbReference type="ARBA" id="ARBA00023187"/>
    </source>
</evidence>
<evidence type="ECO:0000313" key="12">
    <source>
        <dbReference type="Proteomes" id="UP000274922"/>
    </source>
</evidence>
<dbReference type="Pfam" id="PF00400">
    <property type="entry name" value="WD40"/>
    <property type="match status" value="5"/>
</dbReference>
<keyword evidence="12" id="KW-1185">Reference proteome</keyword>
<evidence type="ECO:0000256" key="9">
    <source>
        <dbReference type="PROSITE-ProRule" id="PRU00221"/>
    </source>
</evidence>
<evidence type="ECO:0000256" key="2">
    <source>
        <dbReference type="ARBA" id="ARBA00022574"/>
    </source>
</evidence>
<dbReference type="PROSITE" id="PS00678">
    <property type="entry name" value="WD_REPEATS_1"/>
    <property type="match status" value="1"/>
</dbReference>
<feature type="repeat" description="WD" evidence="9">
    <location>
        <begin position="218"/>
        <end position="259"/>
    </location>
</feature>
<dbReference type="PANTHER" id="PTHR43979">
    <property type="entry name" value="PRE-MRNA-PROCESSING FACTOR 17"/>
    <property type="match status" value="1"/>
</dbReference>
<feature type="region of interest" description="Disordered" evidence="10">
    <location>
        <begin position="106"/>
        <end position="131"/>
    </location>
</feature>
<keyword evidence="6" id="KW-0508">mRNA splicing</keyword>
<evidence type="ECO:0000256" key="8">
    <source>
        <dbReference type="ARBA" id="ARBA00068146"/>
    </source>
</evidence>
<dbReference type="CDD" id="cd00200">
    <property type="entry name" value="WD40"/>
    <property type="match status" value="1"/>
</dbReference>
<keyword evidence="7" id="KW-0539">Nucleus</keyword>
<dbReference type="PROSITE" id="PS50294">
    <property type="entry name" value="WD_REPEATS_REGION"/>
    <property type="match status" value="4"/>
</dbReference>
<dbReference type="InterPro" id="IPR019775">
    <property type="entry name" value="WD40_repeat_CS"/>
</dbReference>
<keyword evidence="5" id="KW-0677">Repeat</keyword>
<feature type="repeat" description="WD" evidence="9">
    <location>
        <begin position="174"/>
        <end position="208"/>
    </location>
</feature>
<dbReference type="InterPro" id="IPR036322">
    <property type="entry name" value="WD40_repeat_dom_sf"/>
</dbReference>
<dbReference type="InterPro" id="IPR001680">
    <property type="entry name" value="WD40_rpt"/>
</dbReference>
<dbReference type="OrthoDB" id="10257301at2759"/>
<dbReference type="GO" id="GO:0071013">
    <property type="term" value="C:catalytic step 2 spliceosome"/>
    <property type="evidence" value="ECO:0007669"/>
    <property type="project" value="InterPro"/>
</dbReference>
<dbReference type="EMBL" id="ML014138">
    <property type="protein sequence ID" value="RKP02665.1"/>
    <property type="molecule type" value="Genomic_DNA"/>
</dbReference>
<gene>
    <name evidence="11" type="ORF">CXG81DRAFT_10556</name>
</gene>
<dbReference type="SUPFAM" id="SSF50978">
    <property type="entry name" value="WD40 repeat-like"/>
    <property type="match status" value="1"/>
</dbReference>
<evidence type="ECO:0000313" key="11">
    <source>
        <dbReference type="EMBL" id="RKP02665.1"/>
    </source>
</evidence>
<dbReference type="InterPro" id="IPR032847">
    <property type="entry name" value="PRPF17"/>
</dbReference>
<dbReference type="PROSITE" id="PS50082">
    <property type="entry name" value="WD_REPEATS_2"/>
    <property type="match status" value="5"/>
</dbReference>
<dbReference type="InterPro" id="IPR020472">
    <property type="entry name" value="WD40_PAC1"/>
</dbReference>
<dbReference type="STRING" id="1555241.A0A4P9XBB9"/>
<evidence type="ECO:0000256" key="1">
    <source>
        <dbReference type="ARBA" id="ARBA00004123"/>
    </source>
</evidence>
<reference evidence="12" key="1">
    <citation type="journal article" date="2018" name="Nat. Microbiol.">
        <title>Leveraging single-cell genomics to expand the fungal tree of life.</title>
        <authorList>
            <person name="Ahrendt S.R."/>
            <person name="Quandt C.A."/>
            <person name="Ciobanu D."/>
            <person name="Clum A."/>
            <person name="Salamov A."/>
            <person name="Andreopoulos B."/>
            <person name="Cheng J.F."/>
            <person name="Woyke T."/>
            <person name="Pelin A."/>
            <person name="Henrissat B."/>
            <person name="Reynolds N.K."/>
            <person name="Benny G.L."/>
            <person name="Smith M.E."/>
            <person name="James T.Y."/>
            <person name="Grigoriev I.V."/>
        </authorList>
    </citation>
    <scope>NUCLEOTIDE SEQUENCE [LARGE SCALE GENOMIC DNA]</scope>
    <source>
        <strain evidence="12">ATCC 52028</strain>
    </source>
</reference>
<proteinExistence type="predicted"/>
<dbReference type="SMART" id="SM00320">
    <property type="entry name" value="WD40"/>
    <property type="match status" value="6"/>
</dbReference>
<dbReference type="Gene3D" id="2.130.10.10">
    <property type="entry name" value="YVTN repeat-like/Quinoprotein amine dehydrogenase"/>
    <property type="match status" value="1"/>
</dbReference>
<dbReference type="GO" id="GO:0003729">
    <property type="term" value="F:mRNA binding"/>
    <property type="evidence" value="ECO:0007669"/>
    <property type="project" value="TreeGrafter"/>
</dbReference>
<feature type="compositionally biased region" description="Low complexity" evidence="10">
    <location>
        <begin position="106"/>
        <end position="117"/>
    </location>
</feature>
<evidence type="ECO:0000256" key="10">
    <source>
        <dbReference type="SAM" id="MobiDB-lite"/>
    </source>
</evidence>
<accession>A0A4P9XBB9</accession>
<dbReference type="PRINTS" id="PR00320">
    <property type="entry name" value="GPROTEINBRPT"/>
</dbReference>
<dbReference type="GO" id="GO:0000398">
    <property type="term" value="P:mRNA splicing, via spliceosome"/>
    <property type="evidence" value="ECO:0007669"/>
    <property type="project" value="InterPro"/>
</dbReference>
<evidence type="ECO:0000256" key="7">
    <source>
        <dbReference type="ARBA" id="ARBA00023242"/>
    </source>
</evidence>
<dbReference type="InterPro" id="IPR015943">
    <property type="entry name" value="WD40/YVTN_repeat-like_dom_sf"/>
</dbReference>
<feature type="repeat" description="WD" evidence="9">
    <location>
        <begin position="302"/>
        <end position="336"/>
    </location>
</feature>